<feature type="transmembrane region" description="Helical" evidence="1">
    <location>
        <begin position="213"/>
        <end position="232"/>
    </location>
</feature>
<feature type="transmembrane region" description="Helical" evidence="1">
    <location>
        <begin position="347"/>
        <end position="363"/>
    </location>
</feature>
<gene>
    <name evidence="2" type="ORF">A2627_05665</name>
</gene>
<evidence type="ECO:0000313" key="2">
    <source>
        <dbReference type="EMBL" id="OGM26872.1"/>
    </source>
</evidence>
<proteinExistence type="predicted"/>
<name>A0A1F7YHX9_9BACT</name>
<evidence type="ECO:0000256" key="1">
    <source>
        <dbReference type="SAM" id="Phobius"/>
    </source>
</evidence>
<feature type="transmembrane region" description="Helical" evidence="1">
    <location>
        <begin position="320"/>
        <end position="341"/>
    </location>
</feature>
<feature type="transmembrane region" description="Helical" evidence="1">
    <location>
        <begin position="6"/>
        <end position="25"/>
    </location>
</feature>
<keyword evidence="1" id="KW-0812">Transmembrane</keyword>
<keyword evidence="1" id="KW-1133">Transmembrane helix</keyword>
<dbReference type="AlphaFoldDB" id="A0A1F7YHX9"/>
<reference evidence="2 3" key="1">
    <citation type="journal article" date="2016" name="Nat. Commun.">
        <title>Thousands of microbial genomes shed light on interconnected biogeochemical processes in an aquifer system.</title>
        <authorList>
            <person name="Anantharaman K."/>
            <person name="Brown C.T."/>
            <person name="Hug L.A."/>
            <person name="Sharon I."/>
            <person name="Castelle C.J."/>
            <person name="Probst A.J."/>
            <person name="Thomas B.C."/>
            <person name="Singh A."/>
            <person name="Wilkins M.J."/>
            <person name="Karaoz U."/>
            <person name="Brodie E.L."/>
            <person name="Williams K.H."/>
            <person name="Hubbard S.S."/>
            <person name="Banfield J.F."/>
        </authorList>
    </citation>
    <scope>NUCLEOTIDE SEQUENCE [LARGE SCALE GENOMIC DNA]</scope>
</reference>
<organism evidence="2 3">
    <name type="scientific">Candidatus Woesebacteria bacterium RIFCSPHIGHO2_01_FULL_39_28</name>
    <dbReference type="NCBI Taxonomy" id="1802496"/>
    <lineage>
        <taxon>Bacteria</taxon>
        <taxon>Candidatus Woeseibacteriota</taxon>
    </lineage>
</organism>
<feature type="transmembrane region" description="Helical" evidence="1">
    <location>
        <begin position="89"/>
        <end position="111"/>
    </location>
</feature>
<sequence length="405" mass="47546">MRKLSNHLFFALIIVFFSFVFIFNFSPHGDQQFSYLANSFLSGKLYFTQEPQSWGDTSLFLGKYYWPLGPFPAILLMPLVYLFNFFGSFFYQGYLQFFLVLAVFILVYKISLKTGYSKQDSRLLAFAFCFASVFMGVAFQSWSWYFSQVIATFLLFLAMFEYLTRRRPAVIGIIIGLVLATRITASLALVFFVLSEVFSHNKISSKIRNVFKLVTPGAFFLILLFIYNYQRFGNIFEQGYKFQILVEPLVKAREYGIVSISHLSGNLYYFFISGPLLVFRDGISHVLKYPFIIANPWGMSIFVTSPYFVYLFFLKYKDKISRLLLITIVVISIPIFLYYGLGFSQFGYRYSLDFLPFLFYMLIRNYRLVNRKLSFGFKIFILLSGFFDLYLFLGRFYLRSLNYGY</sequence>
<feature type="transmembrane region" description="Helical" evidence="1">
    <location>
        <begin position="291"/>
        <end position="313"/>
    </location>
</feature>
<feature type="transmembrane region" description="Helical" evidence="1">
    <location>
        <begin position="145"/>
        <end position="163"/>
    </location>
</feature>
<feature type="transmembrane region" description="Helical" evidence="1">
    <location>
        <begin position="252"/>
        <end position="271"/>
    </location>
</feature>
<dbReference type="Proteomes" id="UP000178851">
    <property type="component" value="Unassembled WGS sequence"/>
</dbReference>
<dbReference type="EMBL" id="MGGI01000010">
    <property type="protein sequence ID" value="OGM26872.1"/>
    <property type="molecule type" value="Genomic_DNA"/>
</dbReference>
<comment type="caution">
    <text evidence="2">The sequence shown here is derived from an EMBL/GenBank/DDBJ whole genome shotgun (WGS) entry which is preliminary data.</text>
</comment>
<evidence type="ECO:0008006" key="4">
    <source>
        <dbReference type="Google" id="ProtNLM"/>
    </source>
</evidence>
<protein>
    <recommendedName>
        <fullName evidence="4">Glycosyltransferase RgtA/B/C/D-like domain-containing protein</fullName>
    </recommendedName>
</protein>
<feature type="transmembrane region" description="Helical" evidence="1">
    <location>
        <begin position="375"/>
        <end position="398"/>
    </location>
</feature>
<feature type="transmembrane region" description="Helical" evidence="1">
    <location>
        <begin position="123"/>
        <end position="139"/>
    </location>
</feature>
<evidence type="ECO:0000313" key="3">
    <source>
        <dbReference type="Proteomes" id="UP000178851"/>
    </source>
</evidence>
<feature type="transmembrane region" description="Helical" evidence="1">
    <location>
        <begin position="170"/>
        <end position="193"/>
    </location>
</feature>
<accession>A0A1F7YHX9</accession>
<keyword evidence="1" id="KW-0472">Membrane</keyword>